<gene>
    <name evidence="1" type="ORF">HB770_26830</name>
</gene>
<evidence type="ECO:0000313" key="2">
    <source>
        <dbReference type="Proteomes" id="UP000515518"/>
    </source>
</evidence>
<protein>
    <submittedName>
        <fullName evidence="1">Uncharacterized protein</fullName>
    </submittedName>
</protein>
<dbReference type="SUPFAM" id="SSF103025">
    <property type="entry name" value="Folate-binding domain"/>
    <property type="match status" value="1"/>
</dbReference>
<proteinExistence type="predicted"/>
<keyword evidence="1" id="KW-0614">Plasmid</keyword>
<evidence type="ECO:0000313" key="1">
    <source>
        <dbReference type="EMBL" id="QND43476.1"/>
    </source>
</evidence>
<sequence length="82" mass="8642">MKRVAQDRGLDVIITDVSEKFVTIGIWGPNARDTLKKVVADPAGLDQENFAFAAIKPIEVAKASLSPPSASPMSASRAGNCT</sequence>
<reference evidence="2" key="1">
    <citation type="journal article" date="2020" name="Mol. Plant Microbe">
        <title>Rhizobial microsymbionts of the narrowly endemic Oxytropis species growing in Kamchatka are characterized by significant genetic diversity and possess a set of genes that are associated with T3SS and T6SS secretion systems and can affect the development of symbiosis.</title>
        <authorList>
            <person name="Safronova V."/>
            <person name="Guro P."/>
            <person name="Sazanova A."/>
            <person name="Kuznetsova I."/>
            <person name="Belimov A."/>
            <person name="Yakubov V."/>
            <person name="Chirak E."/>
            <person name="Afonin A."/>
            <person name="Gogolev Y."/>
            <person name="Andronov E."/>
            <person name="Tikhonovich I."/>
        </authorList>
    </citation>
    <scope>NUCLEOTIDE SEQUENCE [LARGE SCALE GENOMIC DNA]</scope>
    <source>
        <strain evidence="2">RCAM0610</strain>
        <plasmid evidence="2">p_2</plasmid>
    </source>
</reference>
<organism evidence="1 2">
    <name type="scientific">Rhizobium leguminosarum bv. viciae</name>
    <dbReference type="NCBI Taxonomy" id="387"/>
    <lineage>
        <taxon>Bacteria</taxon>
        <taxon>Pseudomonadati</taxon>
        <taxon>Pseudomonadota</taxon>
        <taxon>Alphaproteobacteria</taxon>
        <taxon>Hyphomicrobiales</taxon>
        <taxon>Rhizobiaceae</taxon>
        <taxon>Rhizobium/Agrobacterium group</taxon>
        <taxon>Rhizobium</taxon>
    </lineage>
</organism>
<geneLocation type="plasmid" evidence="1 2">
    <name>p_2</name>
</geneLocation>
<accession>A0A7G6RMJ4</accession>
<dbReference type="EMBL" id="CP050550">
    <property type="protein sequence ID" value="QND43476.1"/>
    <property type="molecule type" value="Genomic_DNA"/>
</dbReference>
<dbReference type="Gene3D" id="3.30.1360.120">
    <property type="entry name" value="Probable tRNA modification gtpase trme, domain 1"/>
    <property type="match status" value="1"/>
</dbReference>
<dbReference type="AlphaFoldDB" id="A0A7G6RMJ4"/>
<dbReference type="InterPro" id="IPR027266">
    <property type="entry name" value="TrmE/GcvT-like"/>
</dbReference>
<name>A0A7G6RMJ4_RHILV</name>
<dbReference type="Proteomes" id="UP000515518">
    <property type="component" value="Plasmid p_2"/>
</dbReference>